<dbReference type="Proteomes" id="UP000326921">
    <property type="component" value="Chromosome"/>
</dbReference>
<name>A0A5Q0QFE5_9SPHI</name>
<protein>
    <submittedName>
        <fullName evidence="1">TIGR02117 family protein</fullName>
    </submittedName>
</protein>
<sequence length="231" mass="26137">MKKIMLAIVYTILGLIGFAALYFAADALFSRIPSPRSQSVSLPKNIEVYVLSNGVHTDIVLPIKNEFKDWNTIFPIANTRGKNQIQQYVSIGWGDKGFYLHTPEWKDLTLKTALVAGLGIGETALHVTYYNVMIENDHCYKVMIDSAQFKALSDYIINSIDKDELGKSILIDTKAQYGQDDAFYEAKGAYNLFFSCNTWANKGLKKANMPSGLWTVFDKGILRHYRKDEQK</sequence>
<evidence type="ECO:0000313" key="2">
    <source>
        <dbReference type="Proteomes" id="UP000326921"/>
    </source>
</evidence>
<accession>A0A5Q0QFE5</accession>
<organism evidence="1 2">
    <name type="scientific">Sphingobacterium zhuxiongii</name>
    <dbReference type="NCBI Taxonomy" id="2662364"/>
    <lineage>
        <taxon>Bacteria</taxon>
        <taxon>Pseudomonadati</taxon>
        <taxon>Bacteroidota</taxon>
        <taxon>Sphingobacteriia</taxon>
        <taxon>Sphingobacteriales</taxon>
        <taxon>Sphingobacteriaceae</taxon>
        <taxon>Sphingobacterium</taxon>
    </lineage>
</organism>
<proteinExistence type="predicted"/>
<reference evidence="1 2" key="1">
    <citation type="submission" date="2019-10" db="EMBL/GenBank/DDBJ databases">
        <authorList>
            <person name="Dong K."/>
        </authorList>
    </citation>
    <scope>NUCLEOTIDE SEQUENCE [LARGE SCALE GENOMIC DNA]</scope>
    <source>
        <strain evidence="2">dk4302</strain>
    </source>
</reference>
<dbReference type="NCBIfam" id="TIGR02117">
    <property type="entry name" value="chp_urease_rgn"/>
    <property type="match status" value="1"/>
</dbReference>
<dbReference type="AlphaFoldDB" id="A0A5Q0QFE5"/>
<dbReference type="KEGG" id="sphe:GFH32_15850"/>
<gene>
    <name evidence="1" type="ORF">GFH32_15850</name>
</gene>
<dbReference type="Pfam" id="PF09601">
    <property type="entry name" value="DUF2459"/>
    <property type="match status" value="1"/>
</dbReference>
<dbReference type="InterPro" id="IPR011727">
    <property type="entry name" value="CHP02117"/>
</dbReference>
<dbReference type="EMBL" id="CP045652">
    <property type="protein sequence ID" value="QGA27701.1"/>
    <property type="molecule type" value="Genomic_DNA"/>
</dbReference>
<dbReference type="RefSeq" id="WP_153512528.1">
    <property type="nucleotide sequence ID" value="NZ_CP045652.1"/>
</dbReference>
<evidence type="ECO:0000313" key="1">
    <source>
        <dbReference type="EMBL" id="QGA27701.1"/>
    </source>
</evidence>
<keyword evidence="2" id="KW-1185">Reference proteome</keyword>